<organism evidence="2 3">
    <name type="scientific">Vitis vinifera</name>
    <name type="common">Grape</name>
    <dbReference type="NCBI Taxonomy" id="29760"/>
    <lineage>
        <taxon>Eukaryota</taxon>
        <taxon>Viridiplantae</taxon>
        <taxon>Streptophyta</taxon>
        <taxon>Embryophyta</taxon>
        <taxon>Tracheophyta</taxon>
        <taxon>Spermatophyta</taxon>
        <taxon>Magnoliopsida</taxon>
        <taxon>eudicotyledons</taxon>
        <taxon>Gunneridae</taxon>
        <taxon>Pentapetalae</taxon>
        <taxon>rosids</taxon>
        <taxon>Vitales</taxon>
        <taxon>Vitaceae</taxon>
        <taxon>Viteae</taxon>
        <taxon>Vitis</taxon>
    </lineage>
</organism>
<proteinExistence type="predicted"/>
<protein>
    <submittedName>
        <fullName evidence="2">Uncharacterized protein</fullName>
    </submittedName>
</protein>
<comment type="caution">
    <text evidence="2">The sequence shown here is derived from an EMBL/GenBank/DDBJ whole genome shotgun (WGS) entry which is preliminary data.</text>
</comment>
<name>A0A438IZ86_VITVI</name>
<dbReference type="EMBL" id="QGNW01000073">
    <property type="protein sequence ID" value="RVX02002.1"/>
    <property type="molecule type" value="Genomic_DNA"/>
</dbReference>
<evidence type="ECO:0000256" key="1">
    <source>
        <dbReference type="SAM" id="MobiDB-lite"/>
    </source>
</evidence>
<accession>A0A438IZ86</accession>
<evidence type="ECO:0000313" key="2">
    <source>
        <dbReference type="EMBL" id="RVX02002.1"/>
    </source>
</evidence>
<gene>
    <name evidence="2" type="ORF">CK203_019423</name>
</gene>
<dbReference type="Proteomes" id="UP000288805">
    <property type="component" value="Unassembled WGS sequence"/>
</dbReference>
<dbReference type="AlphaFoldDB" id="A0A438IZ86"/>
<feature type="region of interest" description="Disordered" evidence="1">
    <location>
        <begin position="1"/>
        <end position="22"/>
    </location>
</feature>
<reference evidence="2 3" key="1">
    <citation type="journal article" date="2018" name="PLoS Genet.">
        <title>Population sequencing reveals clonal diversity and ancestral inbreeding in the grapevine cultivar Chardonnay.</title>
        <authorList>
            <person name="Roach M.J."/>
            <person name="Johnson D.L."/>
            <person name="Bohlmann J."/>
            <person name="van Vuuren H.J."/>
            <person name="Jones S.J."/>
            <person name="Pretorius I.S."/>
            <person name="Schmidt S.A."/>
            <person name="Borneman A.R."/>
        </authorList>
    </citation>
    <scope>NUCLEOTIDE SEQUENCE [LARGE SCALE GENOMIC DNA]</scope>
    <source>
        <strain evidence="3">cv. Chardonnay</strain>
        <tissue evidence="2">Leaf</tissue>
    </source>
</reference>
<sequence>MDPQRPSNFLLDSPQLSSQTRSMGWKNYRHSPRTPITPLRMFIPNLLPTLLQRQQGFPNIISNLGMGALEWQIQLLLFVEKAIQVHSIGPLRWYQEQGRGTLMLWMRHSIYPLRCTPLPWVQHSISPWKQNRVQRRCTLSLWDAAFNMPIEMERRGRQMRPLTPRVRGQGTYNRQFDMGFWNGQ</sequence>
<evidence type="ECO:0000313" key="3">
    <source>
        <dbReference type="Proteomes" id="UP000288805"/>
    </source>
</evidence>